<evidence type="ECO:0000256" key="2">
    <source>
        <dbReference type="ARBA" id="ARBA00005988"/>
    </source>
</evidence>
<evidence type="ECO:0000256" key="9">
    <source>
        <dbReference type="ARBA" id="ARBA00023049"/>
    </source>
</evidence>
<dbReference type="InterPro" id="IPR000834">
    <property type="entry name" value="Peptidase_M14"/>
</dbReference>
<dbReference type="AlphaFoldDB" id="B4JM58"/>
<dbReference type="SUPFAM" id="SSF54897">
    <property type="entry name" value="Protease propeptides/inhibitors"/>
    <property type="match status" value="1"/>
</dbReference>
<dbReference type="GO" id="GO:0004181">
    <property type="term" value="F:metallocarboxypeptidase activity"/>
    <property type="evidence" value="ECO:0007669"/>
    <property type="project" value="InterPro"/>
</dbReference>
<dbReference type="GO" id="GO:0006508">
    <property type="term" value="P:proteolysis"/>
    <property type="evidence" value="ECO:0007669"/>
    <property type="project" value="UniProtKB-KW"/>
</dbReference>
<dbReference type="OMA" id="RLNHAEY"/>
<feature type="chain" id="PRO_5002809176" evidence="12">
    <location>
        <begin position="19"/>
        <end position="498"/>
    </location>
</feature>
<dbReference type="SMART" id="SM00631">
    <property type="entry name" value="Zn_pept"/>
    <property type="match status" value="1"/>
</dbReference>
<keyword evidence="5" id="KW-0479">Metal-binding</keyword>
<keyword evidence="9" id="KW-0482">Metalloprotease</keyword>
<protein>
    <submittedName>
        <fullName evidence="14">GH24584</fullName>
    </submittedName>
</protein>
<keyword evidence="8" id="KW-0862">Zinc</keyword>
<dbReference type="PANTHER" id="PTHR11705:SF91">
    <property type="entry name" value="FI01817P-RELATED"/>
    <property type="match status" value="1"/>
</dbReference>
<keyword evidence="10" id="KW-1015">Disulfide bond</keyword>
<evidence type="ECO:0000256" key="8">
    <source>
        <dbReference type="ARBA" id="ARBA00022833"/>
    </source>
</evidence>
<evidence type="ECO:0000313" key="15">
    <source>
        <dbReference type="Proteomes" id="UP000001070"/>
    </source>
</evidence>
<dbReference type="Gene3D" id="3.40.630.10">
    <property type="entry name" value="Zn peptidases"/>
    <property type="match status" value="1"/>
</dbReference>
<keyword evidence="15" id="KW-1185">Reference proteome</keyword>
<evidence type="ECO:0000256" key="7">
    <source>
        <dbReference type="ARBA" id="ARBA00022801"/>
    </source>
</evidence>
<dbReference type="Pfam" id="PF02244">
    <property type="entry name" value="Propep_M14"/>
    <property type="match status" value="1"/>
</dbReference>
<accession>B4JM58</accession>
<feature type="signal peptide" evidence="12">
    <location>
        <begin position="1"/>
        <end position="18"/>
    </location>
</feature>
<organism evidence="15">
    <name type="scientific">Drosophila grimshawi</name>
    <name type="common">Hawaiian fruit fly</name>
    <name type="synonym">Idiomyia grimshawi</name>
    <dbReference type="NCBI Taxonomy" id="7222"/>
    <lineage>
        <taxon>Eukaryota</taxon>
        <taxon>Metazoa</taxon>
        <taxon>Ecdysozoa</taxon>
        <taxon>Arthropoda</taxon>
        <taxon>Hexapoda</taxon>
        <taxon>Insecta</taxon>
        <taxon>Pterygota</taxon>
        <taxon>Neoptera</taxon>
        <taxon>Endopterygota</taxon>
        <taxon>Diptera</taxon>
        <taxon>Brachycera</taxon>
        <taxon>Muscomorpha</taxon>
        <taxon>Ephydroidea</taxon>
        <taxon>Drosophilidae</taxon>
        <taxon>Drosophila</taxon>
        <taxon>Hawaiian Drosophila</taxon>
    </lineage>
</organism>
<keyword evidence="6 12" id="KW-0732">Signal</keyword>
<dbReference type="eggNOG" id="KOG2650">
    <property type="taxonomic scope" value="Eukaryota"/>
</dbReference>
<evidence type="ECO:0000256" key="3">
    <source>
        <dbReference type="ARBA" id="ARBA00022645"/>
    </source>
</evidence>
<keyword evidence="3" id="KW-0121">Carboxypeptidase</keyword>
<dbReference type="OrthoDB" id="3626597at2759"/>
<dbReference type="HOGENOM" id="CLU_019326_2_2_1"/>
<keyword evidence="7" id="KW-0378">Hydrolase</keyword>
<evidence type="ECO:0000259" key="13">
    <source>
        <dbReference type="PROSITE" id="PS52035"/>
    </source>
</evidence>
<dbReference type="GO" id="GO:0008270">
    <property type="term" value="F:zinc ion binding"/>
    <property type="evidence" value="ECO:0007669"/>
    <property type="project" value="InterPro"/>
</dbReference>
<proteinExistence type="inferred from homology"/>
<dbReference type="PANTHER" id="PTHR11705">
    <property type="entry name" value="PROTEASE FAMILY M14 CARBOXYPEPTIDASE A,B"/>
    <property type="match status" value="1"/>
</dbReference>
<dbReference type="FunCoup" id="B4JM58">
    <property type="interactions" value="9"/>
</dbReference>
<evidence type="ECO:0000256" key="5">
    <source>
        <dbReference type="ARBA" id="ARBA00022723"/>
    </source>
</evidence>
<evidence type="ECO:0000256" key="12">
    <source>
        <dbReference type="SAM" id="SignalP"/>
    </source>
</evidence>
<dbReference type="InterPro" id="IPR036990">
    <property type="entry name" value="M14A-like_propep"/>
</dbReference>
<gene>
    <name evidence="14" type="primary">Dgri\GH24584</name>
    <name evidence="14" type="ORF">Dgri_GH24584</name>
</gene>
<evidence type="ECO:0000256" key="1">
    <source>
        <dbReference type="ARBA" id="ARBA00001947"/>
    </source>
</evidence>
<dbReference type="EMBL" id="CH916371">
    <property type="protein sequence ID" value="EDV91819.1"/>
    <property type="molecule type" value="Genomic_DNA"/>
</dbReference>
<dbReference type="SMR" id="B4JM58"/>
<dbReference type="FunFam" id="3.40.630.10:FF:000084">
    <property type="entry name" value="Carboxypeptidase B2"/>
    <property type="match status" value="1"/>
</dbReference>
<comment type="caution">
    <text evidence="11">Lacks conserved residue(s) required for the propagation of feature annotation.</text>
</comment>
<comment type="similarity">
    <text evidence="2 11">Belongs to the peptidase M14 family.</text>
</comment>
<evidence type="ECO:0000256" key="4">
    <source>
        <dbReference type="ARBA" id="ARBA00022670"/>
    </source>
</evidence>
<dbReference type="GO" id="GO:0005615">
    <property type="term" value="C:extracellular space"/>
    <property type="evidence" value="ECO:0007669"/>
    <property type="project" value="TreeGrafter"/>
</dbReference>
<dbReference type="PhylomeDB" id="B4JM58"/>
<dbReference type="Pfam" id="PF00246">
    <property type="entry name" value="Peptidase_M14"/>
    <property type="match status" value="1"/>
</dbReference>
<keyword evidence="4" id="KW-0645">Protease</keyword>
<comment type="cofactor">
    <cofactor evidence="1">
        <name>Zn(2+)</name>
        <dbReference type="ChEBI" id="CHEBI:29105"/>
    </cofactor>
</comment>
<dbReference type="PROSITE" id="PS52035">
    <property type="entry name" value="PEPTIDASE_M14"/>
    <property type="match status" value="1"/>
</dbReference>
<evidence type="ECO:0000256" key="10">
    <source>
        <dbReference type="ARBA" id="ARBA00023157"/>
    </source>
</evidence>
<dbReference type="Gene3D" id="3.30.70.340">
    <property type="entry name" value="Metallocarboxypeptidase-like"/>
    <property type="match status" value="1"/>
</dbReference>
<evidence type="ECO:0000256" key="6">
    <source>
        <dbReference type="ARBA" id="ARBA00022729"/>
    </source>
</evidence>
<feature type="domain" description="Peptidase M14" evidence="13">
    <location>
        <begin position="199"/>
        <end position="493"/>
    </location>
</feature>
<name>B4JM58_DROGR</name>
<evidence type="ECO:0000256" key="11">
    <source>
        <dbReference type="PROSITE-ProRule" id="PRU01379"/>
    </source>
</evidence>
<dbReference type="InParanoid" id="B4JM58"/>
<dbReference type="InterPro" id="IPR003146">
    <property type="entry name" value="M14A_act_pep"/>
</dbReference>
<dbReference type="SUPFAM" id="SSF53187">
    <property type="entry name" value="Zn-dependent exopeptidases"/>
    <property type="match status" value="1"/>
</dbReference>
<evidence type="ECO:0000313" key="14">
    <source>
        <dbReference type="EMBL" id="EDV91819.1"/>
    </source>
</evidence>
<sequence length="498" mass="58132">MLRLCLLQLLLLLTTTGGIKRLAGIPRAPLLIWRSVSTLPELLSLNGNELYESTLESLQWLSPTDLRRYNFLSPGSTYQINRRYRNNASVRRYYGYQLWKLHETRLSQPQLKRFLRHFGSELWNINQDGIDVLIEHKNVEAAKQYMAQTSFTYNIMIDDIERAIDETYTEISEADTDNTLANYSLPWLNREGSLLTWRRYHDQADMQQFMQNILENHSELTEIIQIGITRNKRPLEVLRISNGDPNNWAIFVEAGMQARDWLSPAALTYAISKLTWLWEEGLADKSMHQIDWYFLPLANPDGYQYSRLTDRLWTKNRNYDSATRCYGVNLDRNFDYSWGEAGSSSNACANLYHGEKSFSEAETRAMRNFLLGMRDYLGAYVSFGGYGQAITYPWGDDDYVTTNQRQLRKTARQAVLNFRRLNHAEYTMGTSFKQKLARGGNAADWVQHRIQPQFVYNVFLKDQGRYGYLMPPHYILESGEEAFEFLRTVAQQLARIKY</sequence>
<dbReference type="Proteomes" id="UP000001070">
    <property type="component" value="Unassembled WGS sequence"/>
</dbReference>
<reference evidence="14 15" key="1">
    <citation type="journal article" date="2007" name="Nature">
        <title>Evolution of genes and genomes on the Drosophila phylogeny.</title>
        <authorList>
            <consortium name="Drosophila 12 Genomes Consortium"/>
            <person name="Clark A.G."/>
            <person name="Eisen M.B."/>
            <person name="Smith D.R."/>
            <person name="Bergman C.M."/>
            <person name="Oliver B."/>
            <person name="Markow T.A."/>
            <person name="Kaufman T.C."/>
            <person name="Kellis M."/>
            <person name="Gelbart W."/>
            <person name="Iyer V.N."/>
            <person name="Pollard D.A."/>
            <person name="Sackton T.B."/>
            <person name="Larracuente A.M."/>
            <person name="Singh N.D."/>
            <person name="Abad J.P."/>
            <person name="Abt D.N."/>
            <person name="Adryan B."/>
            <person name="Aguade M."/>
            <person name="Akashi H."/>
            <person name="Anderson W.W."/>
            <person name="Aquadro C.F."/>
            <person name="Ardell D.H."/>
            <person name="Arguello R."/>
            <person name="Artieri C.G."/>
            <person name="Barbash D.A."/>
            <person name="Barker D."/>
            <person name="Barsanti P."/>
            <person name="Batterham P."/>
            <person name="Batzoglou S."/>
            <person name="Begun D."/>
            <person name="Bhutkar A."/>
            <person name="Blanco E."/>
            <person name="Bosak S.A."/>
            <person name="Bradley R.K."/>
            <person name="Brand A.D."/>
            <person name="Brent M.R."/>
            <person name="Brooks A.N."/>
            <person name="Brown R.H."/>
            <person name="Butlin R.K."/>
            <person name="Caggese C."/>
            <person name="Calvi B.R."/>
            <person name="Bernardo de Carvalho A."/>
            <person name="Caspi A."/>
            <person name="Castrezana S."/>
            <person name="Celniker S.E."/>
            <person name="Chang J.L."/>
            <person name="Chapple C."/>
            <person name="Chatterji S."/>
            <person name="Chinwalla A."/>
            <person name="Civetta A."/>
            <person name="Clifton S.W."/>
            <person name="Comeron J.M."/>
            <person name="Costello J.C."/>
            <person name="Coyne J.A."/>
            <person name="Daub J."/>
            <person name="David R.G."/>
            <person name="Delcher A.L."/>
            <person name="Delehaunty K."/>
            <person name="Do C.B."/>
            <person name="Ebling H."/>
            <person name="Edwards K."/>
            <person name="Eickbush T."/>
            <person name="Evans J.D."/>
            <person name="Filipski A."/>
            <person name="Findeiss S."/>
            <person name="Freyhult E."/>
            <person name="Fulton L."/>
            <person name="Fulton R."/>
            <person name="Garcia A.C."/>
            <person name="Gardiner A."/>
            <person name="Garfield D.A."/>
            <person name="Garvin B.E."/>
            <person name="Gibson G."/>
            <person name="Gilbert D."/>
            <person name="Gnerre S."/>
            <person name="Godfrey J."/>
            <person name="Good R."/>
            <person name="Gotea V."/>
            <person name="Gravely B."/>
            <person name="Greenberg A.J."/>
            <person name="Griffiths-Jones S."/>
            <person name="Gross S."/>
            <person name="Guigo R."/>
            <person name="Gustafson E.A."/>
            <person name="Haerty W."/>
            <person name="Hahn M.W."/>
            <person name="Halligan D.L."/>
            <person name="Halpern A.L."/>
            <person name="Halter G.M."/>
            <person name="Han M.V."/>
            <person name="Heger A."/>
            <person name="Hillier L."/>
            <person name="Hinrichs A.S."/>
            <person name="Holmes I."/>
            <person name="Hoskins R.A."/>
            <person name="Hubisz M.J."/>
            <person name="Hultmark D."/>
            <person name="Huntley M.A."/>
            <person name="Jaffe D.B."/>
            <person name="Jagadeeshan S."/>
            <person name="Jeck W.R."/>
            <person name="Johnson J."/>
            <person name="Jones C.D."/>
            <person name="Jordan W.C."/>
            <person name="Karpen G.H."/>
            <person name="Kataoka E."/>
            <person name="Keightley P.D."/>
            <person name="Kheradpour P."/>
            <person name="Kirkness E.F."/>
            <person name="Koerich L.B."/>
            <person name="Kristiansen K."/>
            <person name="Kudrna D."/>
            <person name="Kulathinal R.J."/>
            <person name="Kumar S."/>
            <person name="Kwok R."/>
            <person name="Lander E."/>
            <person name="Langley C.H."/>
            <person name="Lapoint R."/>
            <person name="Lazzaro B.P."/>
            <person name="Lee S.J."/>
            <person name="Levesque L."/>
            <person name="Li R."/>
            <person name="Lin C.F."/>
            <person name="Lin M.F."/>
            <person name="Lindblad-Toh K."/>
            <person name="Llopart A."/>
            <person name="Long M."/>
            <person name="Low L."/>
            <person name="Lozovsky E."/>
            <person name="Lu J."/>
            <person name="Luo M."/>
            <person name="Machado C.A."/>
            <person name="Makalowski W."/>
            <person name="Marzo M."/>
            <person name="Matsuda M."/>
            <person name="Matzkin L."/>
            <person name="McAllister B."/>
            <person name="McBride C.S."/>
            <person name="McKernan B."/>
            <person name="McKernan K."/>
            <person name="Mendez-Lago M."/>
            <person name="Minx P."/>
            <person name="Mollenhauer M.U."/>
            <person name="Montooth K."/>
            <person name="Mount S.M."/>
            <person name="Mu X."/>
            <person name="Myers E."/>
            <person name="Negre B."/>
            <person name="Newfeld S."/>
            <person name="Nielsen R."/>
            <person name="Noor M.A."/>
            <person name="O'Grady P."/>
            <person name="Pachter L."/>
            <person name="Papaceit M."/>
            <person name="Parisi M.J."/>
            <person name="Parisi M."/>
            <person name="Parts L."/>
            <person name="Pedersen J.S."/>
            <person name="Pesole G."/>
            <person name="Phillippy A.M."/>
            <person name="Ponting C.P."/>
            <person name="Pop M."/>
            <person name="Porcelli D."/>
            <person name="Powell J.R."/>
            <person name="Prohaska S."/>
            <person name="Pruitt K."/>
            <person name="Puig M."/>
            <person name="Quesneville H."/>
            <person name="Ram K.R."/>
            <person name="Rand D."/>
            <person name="Rasmussen M.D."/>
            <person name="Reed L.K."/>
            <person name="Reenan R."/>
            <person name="Reily A."/>
            <person name="Remington K.A."/>
            <person name="Rieger T.T."/>
            <person name="Ritchie M.G."/>
            <person name="Robin C."/>
            <person name="Rogers Y.H."/>
            <person name="Rohde C."/>
            <person name="Rozas J."/>
            <person name="Rubenfield M.J."/>
            <person name="Ruiz A."/>
            <person name="Russo S."/>
            <person name="Salzberg S.L."/>
            <person name="Sanchez-Gracia A."/>
            <person name="Saranga D.J."/>
            <person name="Sato H."/>
            <person name="Schaeffer S.W."/>
            <person name="Schatz M.C."/>
            <person name="Schlenke T."/>
            <person name="Schwartz R."/>
            <person name="Segarra C."/>
            <person name="Singh R.S."/>
            <person name="Sirot L."/>
            <person name="Sirota M."/>
            <person name="Sisneros N.B."/>
            <person name="Smith C.D."/>
            <person name="Smith T.F."/>
            <person name="Spieth J."/>
            <person name="Stage D.E."/>
            <person name="Stark A."/>
            <person name="Stephan W."/>
            <person name="Strausberg R.L."/>
            <person name="Strempel S."/>
            <person name="Sturgill D."/>
            <person name="Sutton G."/>
            <person name="Sutton G.G."/>
            <person name="Tao W."/>
            <person name="Teichmann S."/>
            <person name="Tobari Y.N."/>
            <person name="Tomimura Y."/>
            <person name="Tsolas J.M."/>
            <person name="Valente V.L."/>
            <person name="Venter E."/>
            <person name="Venter J.C."/>
            <person name="Vicario S."/>
            <person name="Vieira F.G."/>
            <person name="Vilella A.J."/>
            <person name="Villasante A."/>
            <person name="Walenz B."/>
            <person name="Wang J."/>
            <person name="Wasserman M."/>
            <person name="Watts T."/>
            <person name="Wilson D."/>
            <person name="Wilson R.K."/>
            <person name="Wing R.A."/>
            <person name="Wolfner M.F."/>
            <person name="Wong A."/>
            <person name="Wong G.K."/>
            <person name="Wu C.I."/>
            <person name="Wu G."/>
            <person name="Yamamoto D."/>
            <person name="Yang H.P."/>
            <person name="Yang S.P."/>
            <person name="Yorke J.A."/>
            <person name="Yoshida K."/>
            <person name="Zdobnov E."/>
            <person name="Zhang P."/>
            <person name="Zhang Y."/>
            <person name="Zimin A.V."/>
            <person name="Baldwin J."/>
            <person name="Abdouelleil A."/>
            <person name="Abdulkadir J."/>
            <person name="Abebe A."/>
            <person name="Abera B."/>
            <person name="Abreu J."/>
            <person name="Acer S.C."/>
            <person name="Aftuck L."/>
            <person name="Alexander A."/>
            <person name="An P."/>
            <person name="Anderson E."/>
            <person name="Anderson S."/>
            <person name="Arachi H."/>
            <person name="Azer M."/>
            <person name="Bachantsang P."/>
            <person name="Barry A."/>
            <person name="Bayul T."/>
            <person name="Berlin A."/>
            <person name="Bessette D."/>
            <person name="Bloom T."/>
            <person name="Blye J."/>
            <person name="Boguslavskiy L."/>
            <person name="Bonnet C."/>
            <person name="Boukhgalter B."/>
            <person name="Bourzgui I."/>
            <person name="Brown A."/>
            <person name="Cahill P."/>
            <person name="Channer S."/>
            <person name="Cheshatsang Y."/>
            <person name="Chuda L."/>
            <person name="Citroen M."/>
            <person name="Collymore A."/>
            <person name="Cooke P."/>
            <person name="Costello M."/>
            <person name="D'Aco K."/>
            <person name="Daza R."/>
            <person name="De Haan G."/>
            <person name="DeGray S."/>
            <person name="DeMaso C."/>
            <person name="Dhargay N."/>
            <person name="Dooley K."/>
            <person name="Dooley E."/>
            <person name="Doricent M."/>
            <person name="Dorje P."/>
            <person name="Dorjee K."/>
            <person name="Dupes A."/>
            <person name="Elong R."/>
            <person name="Falk J."/>
            <person name="Farina A."/>
            <person name="Faro S."/>
            <person name="Ferguson D."/>
            <person name="Fisher S."/>
            <person name="Foley C.D."/>
            <person name="Franke A."/>
            <person name="Friedrich D."/>
            <person name="Gadbois L."/>
            <person name="Gearin G."/>
            <person name="Gearin C.R."/>
            <person name="Giannoukos G."/>
            <person name="Goode T."/>
            <person name="Graham J."/>
            <person name="Grandbois E."/>
            <person name="Grewal S."/>
            <person name="Gyaltsen K."/>
            <person name="Hafez N."/>
            <person name="Hagos B."/>
            <person name="Hall J."/>
            <person name="Henson C."/>
            <person name="Hollinger A."/>
            <person name="Honan T."/>
            <person name="Huard M.D."/>
            <person name="Hughes L."/>
            <person name="Hurhula B."/>
            <person name="Husby M.E."/>
            <person name="Kamat A."/>
            <person name="Kanga B."/>
            <person name="Kashin S."/>
            <person name="Khazanovich D."/>
            <person name="Kisner P."/>
            <person name="Lance K."/>
            <person name="Lara M."/>
            <person name="Lee W."/>
            <person name="Lennon N."/>
            <person name="Letendre F."/>
            <person name="LeVine R."/>
            <person name="Lipovsky A."/>
            <person name="Liu X."/>
            <person name="Liu J."/>
            <person name="Liu S."/>
            <person name="Lokyitsang T."/>
            <person name="Lokyitsang Y."/>
            <person name="Lubonja R."/>
            <person name="Lui A."/>
            <person name="MacDonald P."/>
            <person name="Magnisalis V."/>
            <person name="Maru K."/>
            <person name="Matthews C."/>
            <person name="McCusker W."/>
            <person name="McDonough S."/>
            <person name="Mehta T."/>
            <person name="Meldrim J."/>
            <person name="Meneus L."/>
            <person name="Mihai O."/>
            <person name="Mihalev A."/>
            <person name="Mihova T."/>
            <person name="Mittelman R."/>
            <person name="Mlenga V."/>
            <person name="Montmayeur A."/>
            <person name="Mulrain L."/>
            <person name="Navidi A."/>
            <person name="Naylor J."/>
            <person name="Negash T."/>
            <person name="Nguyen T."/>
            <person name="Nguyen N."/>
            <person name="Nicol R."/>
            <person name="Norbu C."/>
            <person name="Norbu N."/>
            <person name="Novod N."/>
            <person name="O'Neill B."/>
            <person name="Osman S."/>
            <person name="Markiewicz E."/>
            <person name="Oyono O.L."/>
            <person name="Patti C."/>
            <person name="Phunkhang P."/>
            <person name="Pierre F."/>
            <person name="Priest M."/>
            <person name="Raghuraman S."/>
            <person name="Rege F."/>
            <person name="Reyes R."/>
            <person name="Rise C."/>
            <person name="Rogov P."/>
            <person name="Ross K."/>
            <person name="Ryan E."/>
            <person name="Settipalli S."/>
            <person name="Shea T."/>
            <person name="Sherpa N."/>
            <person name="Shi L."/>
            <person name="Shih D."/>
            <person name="Sparrow T."/>
            <person name="Spaulding J."/>
            <person name="Stalker J."/>
            <person name="Stange-Thomann N."/>
            <person name="Stavropoulos S."/>
            <person name="Stone C."/>
            <person name="Strader C."/>
            <person name="Tesfaye S."/>
            <person name="Thomson T."/>
            <person name="Thoulutsang Y."/>
            <person name="Thoulutsang D."/>
            <person name="Topham K."/>
            <person name="Topping I."/>
            <person name="Tsamla T."/>
            <person name="Vassiliev H."/>
            <person name="Vo A."/>
            <person name="Wangchuk T."/>
            <person name="Wangdi T."/>
            <person name="Weiand M."/>
            <person name="Wilkinson J."/>
            <person name="Wilson A."/>
            <person name="Yadav S."/>
            <person name="Young G."/>
            <person name="Yu Q."/>
            <person name="Zembek L."/>
            <person name="Zhong D."/>
            <person name="Zimmer A."/>
            <person name="Zwirko Z."/>
            <person name="Jaffe D.B."/>
            <person name="Alvarez P."/>
            <person name="Brockman W."/>
            <person name="Butler J."/>
            <person name="Chin C."/>
            <person name="Gnerre S."/>
            <person name="Grabherr M."/>
            <person name="Kleber M."/>
            <person name="Mauceli E."/>
            <person name="MacCallum I."/>
        </authorList>
    </citation>
    <scope>NUCLEOTIDE SEQUENCE [LARGE SCALE GENOMIC DNA]</scope>
    <source>
        <strain evidence="15">Tucson 15287-2541.00</strain>
    </source>
</reference>